<evidence type="ECO:0000256" key="3">
    <source>
        <dbReference type="RuleBase" id="RU000384"/>
    </source>
</evidence>
<accession>A0A9P7QDI1</accession>
<gene>
    <name evidence="6" type="ORF">E4U09_005571</name>
</gene>
<dbReference type="SUPFAM" id="SSF51556">
    <property type="entry name" value="Metallo-dependent hydrolases"/>
    <property type="match status" value="1"/>
</dbReference>
<proteinExistence type="inferred from homology"/>
<dbReference type="GO" id="GO:0016787">
    <property type="term" value="F:hydrolase activity"/>
    <property type="evidence" value="ECO:0007669"/>
    <property type="project" value="InterPro"/>
</dbReference>
<feature type="region of interest" description="Disordered" evidence="4">
    <location>
        <begin position="434"/>
        <end position="481"/>
    </location>
</feature>
<dbReference type="PROSITE" id="PS51987">
    <property type="entry name" value="GS_CATALYTIC"/>
    <property type="match status" value="1"/>
</dbReference>
<dbReference type="Gene3D" id="3.30.590.10">
    <property type="entry name" value="Glutamine synthetase/guanido kinase, catalytic domain"/>
    <property type="match status" value="1"/>
</dbReference>
<evidence type="ECO:0000259" key="5">
    <source>
        <dbReference type="PROSITE" id="PS51987"/>
    </source>
</evidence>
<dbReference type="InterPro" id="IPR032466">
    <property type="entry name" value="Metal_Hydrolase"/>
</dbReference>
<evidence type="ECO:0000256" key="1">
    <source>
        <dbReference type="ARBA" id="ARBA00021364"/>
    </source>
</evidence>
<dbReference type="Gene3D" id="3.10.20.70">
    <property type="entry name" value="Glutamine synthetase, N-terminal domain"/>
    <property type="match status" value="1"/>
</dbReference>
<dbReference type="PANTHER" id="PTHR43383:SF2">
    <property type="entry name" value="AMIDOHYDROLASE 2 FAMILY PROTEIN"/>
    <property type="match status" value="1"/>
</dbReference>
<dbReference type="EMBL" id="SRRH01000475">
    <property type="protein sequence ID" value="KAG6288428.1"/>
    <property type="molecule type" value="Genomic_DNA"/>
</dbReference>
<dbReference type="InterPro" id="IPR014746">
    <property type="entry name" value="Gln_synth/guanido_kin_cat_dom"/>
</dbReference>
<dbReference type="SMART" id="SM01230">
    <property type="entry name" value="Gln-synt_C"/>
    <property type="match status" value="1"/>
</dbReference>
<dbReference type="InterPro" id="IPR008146">
    <property type="entry name" value="Gln_synth_cat_dom"/>
</dbReference>
<reference evidence="6 7" key="1">
    <citation type="journal article" date="2020" name="bioRxiv">
        <title>Whole genome comparisons of ergot fungi reveals the divergence and evolution of species within the genus Claviceps are the result of varying mechanisms driving genome evolution and host range expansion.</title>
        <authorList>
            <person name="Wyka S.A."/>
            <person name="Mondo S.J."/>
            <person name="Liu M."/>
            <person name="Dettman J."/>
            <person name="Nalam V."/>
            <person name="Broders K.D."/>
        </authorList>
    </citation>
    <scope>NUCLEOTIDE SEQUENCE [LARGE SCALE GENOMIC DNA]</scope>
    <source>
        <strain evidence="6 7">Clav52</strain>
    </source>
</reference>
<comment type="caution">
    <text evidence="6">The sequence shown here is derived from an EMBL/GenBank/DDBJ whole genome shotgun (WGS) entry which is preliminary data.</text>
</comment>
<comment type="similarity">
    <text evidence="2 3">Belongs to the glutamine synthetase family.</text>
</comment>
<dbReference type="Gene3D" id="3.20.20.140">
    <property type="entry name" value="Metal-dependent hydrolases"/>
    <property type="match status" value="1"/>
</dbReference>
<feature type="domain" description="GS catalytic" evidence="5">
    <location>
        <begin position="593"/>
        <end position="925"/>
    </location>
</feature>
<dbReference type="InterPro" id="IPR036651">
    <property type="entry name" value="Gln_synt_N_sf"/>
</dbReference>
<organism evidence="6 7">
    <name type="scientific">Claviceps aff. purpurea</name>
    <dbReference type="NCBI Taxonomy" id="1967640"/>
    <lineage>
        <taxon>Eukaryota</taxon>
        <taxon>Fungi</taxon>
        <taxon>Dikarya</taxon>
        <taxon>Ascomycota</taxon>
        <taxon>Pezizomycotina</taxon>
        <taxon>Sordariomycetes</taxon>
        <taxon>Hypocreomycetidae</taxon>
        <taxon>Hypocreales</taxon>
        <taxon>Clavicipitaceae</taxon>
        <taxon>Claviceps</taxon>
    </lineage>
</organism>
<evidence type="ECO:0000256" key="4">
    <source>
        <dbReference type="SAM" id="MobiDB-lite"/>
    </source>
</evidence>
<protein>
    <recommendedName>
        <fullName evidence="1">Glutamine synthetase</fullName>
    </recommendedName>
</protein>
<dbReference type="AlphaFoldDB" id="A0A9P7QDI1"/>
<feature type="compositionally biased region" description="Polar residues" evidence="4">
    <location>
        <begin position="263"/>
        <end position="272"/>
    </location>
</feature>
<dbReference type="InterPro" id="IPR006680">
    <property type="entry name" value="Amidohydro-rel"/>
</dbReference>
<sequence>MDDDFIAGSEALRRLIHATSIIDNHAHPLLKRDQLSRYPLLTIVSEAHGEALDSSRTSLAHIRAVKQLAHELGCRESWDAVQAAAKKKRASDADYERWTRRCLSGIACILVDDGLDNPEAVEPYGFFDKFVPSASKRIVRIEHIAAELIEEACLAHETAEGAFEAAITAFESALAAAIADDDVVGFKSVICYRTGLDVAPEEHKDEALQAFADIFAQRRAPNATRFTRVNQRPLNQFLVHRLAQAIRDATATDTETETKSEQDQTQTQTNQLKPKPIQFHTGLGDNDLTLTRSSPAHLQEFVRAYPTVPMVLLHSGYPFDREMGYMAAMYANVYADIGEVFPFVSRDGQEAVVRHMLELCPWEKIVWSTDGHWFPETYLLAVLQMRNVLHRVLCGLVRQGDMSWSHASRMVEDMLFHTSNRLYNLGLTLSRDDGSGSGSNHVGSRLADTNPADNHHDGEDGEDGDSDDSQTASEPPNPHNHHLLQSLLRWQTGDTPPFLRLYWSDYTGTTRLRLLPPRRALSLLRRREPLTIGVTKAALGMLQNDTLIANIDPSGMYKLRADASSVKPGPKPGHAMLMCDFENDDGTATALCPRGSFKAAVQRAKELGIELTLGFEIELCLVRETRSGHYGSVDADGHGWSSARATEHPVVDKVLEPAIQQLDAAGVYVEMLHAESAKGQFEVVLPAAPALEAVDTLVFAREVLSARASAHGYRMTLHPKPLGDACGTAAHTHMSLMTVSDDGASSPSSQAVYESFYAGILYHLRAICAFTYSNLVSYERVQDGVWAGGTWVTWGTQNREAPLRKICDSHWEIKCIDGLANPYLAMAALIAAGINGVANKEKLVWGDCIRDPATLSWEERLNLGINSNLPASIDEALACLDKDEDMSALMGHDLVQRYVEVKKAETRLLREMDVVVRKKWVMDRY</sequence>
<evidence type="ECO:0000313" key="7">
    <source>
        <dbReference type="Proteomes" id="UP000707071"/>
    </source>
</evidence>
<dbReference type="GO" id="GO:0006542">
    <property type="term" value="P:glutamine biosynthetic process"/>
    <property type="evidence" value="ECO:0007669"/>
    <property type="project" value="InterPro"/>
</dbReference>
<evidence type="ECO:0000313" key="6">
    <source>
        <dbReference type="EMBL" id="KAG6288428.1"/>
    </source>
</evidence>
<keyword evidence="7" id="KW-1185">Reference proteome</keyword>
<feature type="compositionally biased region" description="Acidic residues" evidence="4">
    <location>
        <begin position="459"/>
        <end position="468"/>
    </location>
</feature>
<dbReference type="Pfam" id="PF04909">
    <property type="entry name" value="Amidohydro_2"/>
    <property type="match status" value="1"/>
</dbReference>
<name>A0A9P7QDI1_9HYPO</name>
<evidence type="ECO:0000256" key="2">
    <source>
        <dbReference type="PROSITE-ProRule" id="PRU01331"/>
    </source>
</evidence>
<dbReference type="PANTHER" id="PTHR43383">
    <property type="entry name" value="NODULIN 6"/>
    <property type="match status" value="1"/>
</dbReference>
<dbReference type="GO" id="GO:0004356">
    <property type="term" value="F:glutamine synthetase activity"/>
    <property type="evidence" value="ECO:0007669"/>
    <property type="project" value="InterPro"/>
</dbReference>
<dbReference type="SUPFAM" id="SSF55931">
    <property type="entry name" value="Glutamine synthetase/guanido kinase"/>
    <property type="match status" value="1"/>
</dbReference>
<dbReference type="Pfam" id="PF00120">
    <property type="entry name" value="Gln-synt_C"/>
    <property type="match status" value="1"/>
</dbReference>
<feature type="region of interest" description="Disordered" evidence="4">
    <location>
        <begin position="250"/>
        <end position="277"/>
    </location>
</feature>
<dbReference type="Proteomes" id="UP000707071">
    <property type="component" value="Unassembled WGS sequence"/>
</dbReference>